<keyword evidence="15" id="KW-1185">Reference proteome</keyword>
<dbReference type="CDD" id="cd00143">
    <property type="entry name" value="PP2Cc"/>
    <property type="match status" value="1"/>
</dbReference>
<dbReference type="PROSITE" id="PS51746">
    <property type="entry name" value="PPM_2"/>
    <property type="match status" value="1"/>
</dbReference>
<dbReference type="GO" id="GO:0046872">
    <property type="term" value="F:metal ion binding"/>
    <property type="evidence" value="ECO:0007669"/>
    <property type="project" value="UniProtKB-KW"/>
</dbReference>
<dbReference type="SUPFAM" id="SSF81606">
    <property type="entry name" value="PP2C-like"/>
    <property type="match status" value="1"/>
</dbReference>
<comment type="cofactor">
    <cofactor evidence="2">
        <name>Mg(2+)</name>
        <dbReference type="ChEBI" id="CHEBI:18420"/>
    </cofactor>
</comment>
<evidence type="ECO:0000256" key="6">
    <source>
        <dbReference type="ARBA" id="ARBA00022801"/>
    </source>
</evidence>
<evidence type="ECO:0000256" key="4">
    <source>
        <dbReference type="ARBA" id="ARBA00013081"/>
    </source>
</evidence>
<keyword evidence="7" id="KW-0460">Magnesium</keyword>
<evidence type="ECO:0000256" key="2">
    <source>
        <dbReference type="ARBA" id="ARBA00001946"/>
    </source>
</evidence>
<sequence>CTRKHHHPKDKSNEDYNVCCWQKKKAILKDELSTKFEEEGGIAPELSAEEKGEEKKNSSGTPKHVTHGYHLVEGKTAHAMEDYIVAKTRQVDDSELGLYAIFDGHSGRDVAKYLQKHLFENILSQPDFWTDTKAAIKRAYKNADDEILHEVVGARGGSTAVTAILADKKKLVVANVGDSRAVICNGGVAKPISVDHEPLKENDEIESRGGCVVKRPGNVPRVDGQLAMARAFGDGKLKKHITSEPDIFIKKINEDTESVILASDGMWKVMSNQEAVDCIKDIDDAKEAAETLVEEALDRGSTDDISCIVIIFQ</sequence>
<evidence type="ECO:0000313" key="15">
    <source>
        <dbReference type="Proteomes" id="UP001177140"/>
    </source>
</evidence>
<dbReference type="SMART" id="SM00332">
    <property type="entry name" value="PP2Cc"/>
    <property type="match status" value="1"/>
</dbReference>
<comment type="catalytic activity">
    <reaction evidence="10">
        <text>O-phospho-L-seryl-[protein] + H2O = L-seryl-[protein] + phosphate</text>
        <dbReference type="Rhea" id="RHEA:20629"/>
        <dbReference type="Rhea" id="RHEA-COMP:9863"/>
        <dbReference type="Rhea" id="RHEA-COMP:11604"/>
        <dbReference type="ChEBI" id="CHEBI:15377"/>
        <dbReference type="ChEBI" id="CHEBI:29999"/>
        <dbReference type="ChEBI" id="CHEBI:43474"/>
        <dbReference type="ChEBI" id="CHEBI:83421"/>
        <dbReference type="EC" id="3.1.3.16"/>
    </reaction>
</comment>
<dbReference type="Proteomes" id="UP001177140">
    <property type="component" value="Unassembled WGS sequence"/>
</dbReference>
<evidence type="ECO:0000256" key="7">
    <source>
        <dbReference type="ARBA" id="ARBA00022842"/>
    </source>
</evidence>
<evidence type="ECO:0000259" key="13">
    <source>
        <dbReference type="PROSITE" id="PS51746"/>
    </source>
</evidence>
<feature type="region of interest" description="Disordered" evidence="12">
    <location>
        <begin position="39"/>
        <end position="66"/>
    </location>
</feature>
<protein>
    <recommendedName>
        <fullName evidence="4">protein-serine/threonine phosphatase</fullName>
        <ecNumber evidence="4">3.1.3.16</ecNumber>
    </recommendedName>
</protein>
<reference evidence="14" key="1">
    <citation type="submission" date="2022-03" db="EMBL/GenBank/DDBJ databases">
        <title>A functionally conserved STORR gene fusion in Papaver species that diverged 16.8 million years ago.</title>
        <authorList>
            <person name="Catania T."/>
        </authorList>
    </citation>
    <scope>NUCLEOTIDE SEQUENCE</scope>
    <source>
        <strain evidence="14">S-191538</strain>
    </source>
</reference>
<dbReference type="InterPro" id="IPR001932">
    <property type="entry name" value="PPM-type_phosphatase-like_dom"/>
</dbReference>
<dbReference type="AlphaFoldDB" id="A0AA41V7V0"/>
<dbReference type="GO" id="GO:0004722">
    <property type="term" value="F:protein serine/threonine phosphatase activity"/>
    <property type="evidence" value="ECO:0007669"/>
    <property type="project" value="UniProtKB-EC"/>
</dbReference>
<comment type="cofactor">
    <cofactor evidence="1">
        <name>Mn(2+)</name>
        <dbReference type="ChEBI" id="CHEBI:29035"/>
    </cofactor>
</comment>
<evidence type="ECO:0000256" key="12">
    <source>
        <dbReference type="SAM" id="MobiDB-lite"/>
    </source>
</evidence>
<dbReference type="InterPro" id="IPR036457">
    <property type="entry name" value="PPM-type-like_dom_sf"/>
</dbReference>
<keyword evidence="8" id="KW-0904">Protein phosphatase</keyword>
<evidence type="ECO:0000256" key="10">
    <source>
        <dbReference type="ARBA" id="ARBA00047761"/>
    </source>
</evidence>
<dbReference type="Pfam" id="PF00481">
    <property type="entry name" value="PP2C"/>
    <property type="match status" value="1"/>
</dbReference>
<accession>A0AA41V7V0</accession>
<keyword evidence="5" id="KW-0479">Metal-binding</keyword>
<evidence type="ECO:0000256" key="5">
    <source>
        <dbReference type="ARBA" id="ARBA00022723"/>
    </source>
</evidence>
<comment type="similarity">
    <text evidence="3">Belongs to the PP2C family.</text>
</comment>
<evidence type="ECO:0000256" key="3">
    <source>
        <dbReference type="ARBA" id="ARBA00006702"/>
    </source>
</evidence>
<dbReference type="PANTHER" id="PTHR47992">
    <property type="entry name" value="PROTEIN PHOSPHATASE"/>
    <property type="match status" value="1"/>
</dbReference>
<feature type="domain" description="PPM-type phosphatase" evidence="13">
    <location>
        <begin position="66"/>
        <end position="312"/>
    </location>
</feature>
<dbReference type="FunFam" id="3.60.40.10:FF:000010">
    <property type="entry name" value="Probable protein phosphatase 2C 39"/>
    <property type="match status" value="1"/>
</dbReference>
<dbReference type="EMBL" id="JAJJMA010157985">
    <property type="protein sequence ID" value="MCL7035537.1"/>
    <property type="molecule type" value="Genomic_DNA"/>
</dbReference>
<evidence type="ECO:0000256" key="8">
    <source>
        <dbReference type="ARBA" id="ARBA00022912"/>
    </source>
</evidence>
<dbReference type="InterPro" id="IPR015655">
    <property type="entry name" value="PP2C"/>
</dbReference>
<comment type="caution">
    <text evidence="14">The sequence shown here is derived from an EMBL/GenBank/DDBJ whole genome shotgun (WGS) entry which is preliminary data.</text>
</comment>
<dbReference type="EC" id="3.1.3.16" evidence="4"/>
<evidence type="ECO:0000256" key="1">
    <source>
        <dbReference type="ARBA" id="ARBA00001936"/>
    </source>
</evidence>
<comment type="catalytic activity">
    <reaction evidence="11">
        <text>O-phospho-L-threonyl-[protein] + H2O = L-threonyl-[protein] + phosphate</text>
        <dbReference type="Rhea" id="RHEA:47004"/>
        <dbReference type="Rhea" id="RHEA-COMP:11060"/>
        <dbReference type="Rhea" id="RHEA-COMP:11605"/>
        <dbReference type="ChEBI" id="CHEBI:15377"/>
        <dbReference type="ChEBI" id="CHEBI:30013"/>
        <dbReference type="ChEBI" id="CHEBI:43474"/>
        <dbReference type="ChEBI" id="CHEBI:61977"/>
        <dbReference type="EC" id="3.1.3.16"/>
    </reaction>
</comment>
<feature type="compositionally biased region" description="Basic and acidic residues" evidence="12">
    <location>
        <begin position="48"/>
        <end position="57"/>
    </location>
</feature>
<proteinExistence type="inferred from homology"/>
<evidence type="ECO:0000256" key="11">
    <source>
        <dbReference type="ARBA" id="ARBA00048336"/>
    </source>
</evidence>
<keyword evidence="6" id="KW-0378">Hydrolase</keyword>
<name>A0AA41V7V0_PAPNU</name>
<feature type="non-terminal residue" evidence="14">
    <location>
        <position position="313"/>
    </location>
</feature>
<gene>
    <name evidence="14" type="ORF">MKW94_012961</name>
</gene>
<evidence type="ECO:0000256" key="9">
    <source>
        <dbReference type="ARBA" id="ARBA00023211"/>
    </source>
</evidence>
<dbReference type="Gene3D" id="3.60.40.10">
    <property type="entry name" value="PPM-type phosphatase domain"/>
    <property type="match status" value="1"/>
</dbReference>
<evidence type="ECO:0000313" key="14">
    <source>
        <dbReference type="EMBL" id="MCL7035537.1"/>
    </source>
</evidence>
<keyword evidence="9" id="KW-0464">Manganese</keyword>
<organism evidence="14 15">
    <name type="scientific">Papaver nudicaule</name>
    <name type="common">Iceland poppy</name>
    <dbReference type="NCBI Taxonomy" id="74823"/>
    <lineage>
        <taxon>Eukaryota</taxon>
        <taxon>Viridiplantae</taxon>
        <taxon>Streptophyta</taxon>
        <taxon>Embryophyta</taxon>
        <taxon>Tracheophyta</taxon>
        <taxon>Spermatophyta</taxon>
        <taxon>Magnoliopsida</taxon>
        <taxon>Ranunculales</taxon>
        <taxon>Papaveraceae</taxon>
        <taxon>Papaveroideae</taxon>
        <taxon>Papaver</taxon>
    </lineage>
</organism>